<dbReference type="InterPro" id="IPR018389">
    <property type="entry name" value="DctP_fam"/>
</dbReference>
<organism evidence="4 5">
    <name type="scientific">Nitratireductor aquimarinus</name>
    <dbReference type="NCBI Taxonomy" id="889300"/>
    <lineage>
        <taxon>Bacteria</taxon>
        <taxon>Pseudomonadati</taxon>
        <taxon>Pseudomonadota</taxon>
        <taxon>Alphaproteobacteria</taxon>
        <taxon>Hyphomicrobiales</taxon>
        <taxon>Phyllobacteriaceae</taxon>
        <taxon>Nitratireductor</taxon>
    </lineage>
</organism>
<evidence type="ECO:0000256" key="1">
    <source>
        <dbReference type="ARBA" id="ARBA00009023"/>
    </source>
</evidence>
<dbReference type="RefSeq" id="WP_317561590.1">
    <property type="nucleotide sequence ID" value="NZ_JAWLIP010000006.1"/>
</dbReference>
<evidence type="ECO:0000256" key="3">
    <source>
        <dbReference type="ARBA" id="ARBA00022729"/>
    </source>
</evidence>
<dbReference type="PANTHER" id="PTHR33376:SF7">
    <property type="entry name" value="C4-DICARBOXYLATE-BINDING PROTEIN DCTB"/>
    <property type="match status" value="1"/>
</dbReference>
<dbReference type="Proteomes" id="UP001185659">
    <property type="component" value="Unassembled WGS sequence"/>
</dbReference>
<accession>A0ABU4AM33</accession>
<dbReference type="Gene3D" id="3.40.190.170">
    <property type="entry name" value="Bacterial extracellular solute-binding protein, family 7"/>
    <property type="match status" value="1"/>
</dbReference>
<evidence type="ECO:0000313" key="5">
    <source>
        <dbReference type="Proteomes" id="UP001185659"/>
    </source>
</evidence>
<sequence length="344" mass="37323">MANRVDRTRRGVLAGLVGSAAIAAFPGRGLAADQFNWRAVALHRSGEGIKKWTWLQEELPARTGGRIQLDVVTAQEMGLTGTELSRLLRSGAIQMAEVNSTYIAGDFPLVEATELPGVVRSFADGQKIVRSWSKNVVAPAADKIGGQTIGDFAWSSGFLFTKFPVNSLEDLKGKKIRVFSPGLAAYVEALGATPISMPLSEVYSALQRGLMDGVLTGTDQINSMKMWEIAPYLTDVRLAPTSAYIIVSQRHWDALPEDLKEIVAGLGREMTQLGWELGADNDRIGFEAARANNMTITVPVPEDWSVTLDQVARETIIPWWVGRVGGDAGSLYNEYIGSITGIEI</sequence>
<evidence type="ECO:0000313" key="4">
    <source>
        <dbReference type="EMBL" id="MDV6227284.1"/>
    </source>
</evidence>
<dbReference type="InterPro" id="IPR038404">
    <property type="entry name" value="TRAP_DctP_sf"/>
</dbReference>
<keyword evidence="5" id="KW-1185">Reference proteome</keyword>
<dbReference type="Pfam" id="PF03480">
    <property type="entry name" value="DctP"/>
    <property type="match status" value="1"/>
</dbReference>
<reference evidence="4 5" key="1">
    <citation type="submission" date="2023-10" db="EMBL/GenBank/DDBJ databases">
        <authorList>
            <person name="Venkata Ramana C."/>
            <person name="Sasikala C."/>
            <person name="Dhurka M."/>
        </authorList>
    </citation>
    <scope>NUCLEOTIDE SEQUENCE [LARGE SCALE GENOMIC DNA]</scope>
    <source>
        <strain evidence="4 5">KCTC 32151</strain>
    </source>
</reference>
<protein>
    <submittedName>
        <fullName evidence="4">TRAP transporter substrate-binding protein DctP</fullName>
    </submittedName>
</protein>
<gene>
    <name evidence="4" type="primary">dctP</name>
    <name evidence="4" type="ORF">R2G56_13380</name>
</gene>
<dbReference type="PANTHER" id="PTHR33376">
    <property type="match status" value="1"/>
</dbReference>
<dbReference type="NCBIfam" id="NF037995">
    <property type="entry name" value="TRAP_S1"/>
    <property type="match status" value="1"/>
</dbReference>
<comment type="similarity">
    <text evidence="1">Belongs to the bacterial solute-binding protein 7 family.</text>
</comment>
<keyword evidence="3" id="KW-0732">Signal</keyword>
<dbReference type="EMBL" id="JAWLIP010000006">
    <property type="protein sequence ID" value="MDV6227284.1"/>
    <property type="molecule type" value="Genomic_DNA"/>
</dbReference>
<name>A0ABU4AM33_9HYPH</name>
<evidence type="ECO:0000256" key="2">
    <source>
        <dbReference type="ARBA" id="ARBA00022448"/>
    </source>
</evidence>
<keyword evidence="2" id="KW-0813">Transport</keyword>
<comment type="caution">
    <text evidence="4">The sequence shown here is derived from an EMBL/GenBank/DDBJ whole genome shotgun (WGS) entry which is preliminary data.</text>
</comment>
<proteinExistence type="inferred from homology"/>